<evidence type="ECO:0000256" key="5">
    <source>
        <dbReference type="ARBA" id="ARBA00023239"/>
    </source>
</evidence>
<feature type="binding site" evidence="6">
    <location>
        <position position="42"/>
    </location>
    <ligand>
        <name>(6S)-NADPHX</name>
        <dbReference type="ChEBI" id="CHEBI:64076"/>
    </ligand>
</feature>
<dbReference type="RefSeq" id="WP_084098261.1">
    <property type="nucleotide sequence ID" value="NZ_FWXK01000002.1"/>
</dbReference>
<evidence type="ECO:0000313" key="9">
    <source>
        <dbReference type="Proteomes" id="UP000243884"/>
    </source>
</evidence>
<protein>
    <recommendedName>
        <fullName evidence="6">ADP-dependent (S)-NAD(P)H-hydrate dehydratase</fullName>
        <ecNumber evidence="6">4.2.1.136</ecNumber>
    </recommendedName>
    <alternativeName>
        <fullName evidence="6">ADP-dependent NAD(P)HX dehydratase</fullName>
    </alternativeName>
</protein>
<gene>
    <name evidence="6" type="primary">nnrD</name>
    <name evidence="8" type="ORF">SAMN04487984_0540</name>
</gene>
<dbReference type="GO" id="GO:0052856">
    <property type="term" value="F:NAD(P)HX epimerase activity"/>
    <property type="evidence" value="ECO:0007669"/>
    <property type="project" value="TreeGrafter"/>
</dbReference>
<comment type="catalytic activity">
    <reaction evidence="6">
        <text>(6S)-NADHX + ADP = AMP + phosphate + NADH + H(+)</text>
        <dbReference type="Rhea" id="RHEA:32223"/>
        <dbReference type="ChEBI" id="CHEBI:15378"/>
        <dbReference type="ChEBI" id="CHEBI:43474"/>
        <dbReference type="ChEBI" id="CHEBI:57945"/>
        <dbReference type="ChEBI" id="CHEBI:64074"/>
        <dbReference type="ChEBI" id="CHEBI:456215"/>
        <dbReference type="ChEBI" id="CHEBI:456216"/>
        <dbReference type="EC" id="4.2.1.136"/>
    </reaction>
</comment>
<accession>A0A1W1YCN5</accession>
<dbReference type="EC" id="4.2.1.136" evidence="6"/>
<dbReference type="STRING" id="371602.SAMN04487984_0540"/>
<evidence type="ECO:0000259" key="7">
    <source>
        <dbReference type="PROSITE" id="PS51383"/>
    </source>
</evidence>
<dbReference type="GO" id="GO:0110051">
    <property type="term" value="P:metabolite repair"/>
    <property type="evidence" value="ECO:0007669"/>
    <property type="project" value="TreeGrafter"/>
</dbReference>
<dbReference type="PANTHER" id="PTHR12592:SF0">
    <property type="entry name" value="ATP-DEPENDENT (S)-NAD(P)H-HYDRATE DEHYDRATASE"/>
    <property type="match status" value="1"/>
</dbReference>
<feature type="binding site" evidence="6">
    <location>
        <position position="159"/>
    </location>
    <ligand>
        <name>(6S)-NADPHX</name>
        <dbReference type="ChEBI" id="CHEBI:64076"/>
    </ligand>
</feature>
<comment type="cofactor">
    <cofactor evidence="6">
        <name>Mg(2+)</name>
        <dbReference type="ChEBI" id="CHEBI:18420"/>
    </cofactor>
</comment>
<feature type="binding site" evidence="6">
    <location>
        <position position="223"/>
    </location>
    <ligand>
        <name>AMP</name>
        <dbReference type="ChEBI" id="CHEBI:456215"/>
    </ligand>
</feature>
<evidence type="ECO:0000256" key="2">
    <source>
        <dbReference type="ARBA" id="ARBA00022840"/>
    </source>
</evidence>
<dbReference type="InterPro" id="IPR000631">
    <property type="entry name" value="CARKD"/>
</dbReference>
<dbReference type="Proteomes" id="UP000243884">
    <property type="component" value="Unassembled WGS sequence"/>
</dbReference>
<dbReference type="GO" id="GO:0052855">
    <property type="term" value="F:ADP-dependent NAD(P)H-hydrate dehydratase activity"/>
    <property type="evidence" value="ECO:0007669"/>
    <property type="project" value="UniProtKB-UniRule"/>
</dbReference>
<comment type="similarity">
    <text evidence="6">Belongs to the NnrD/CARKD family.</text>
</comment>
<evidence type="ECO:0000313" key="8">
    <source>
        <dbReference type="EMBL" id="SMC33528.1"/>
    </source>
</evidence>
<sequence length="283" mass="31491">MKTQLITRAFLTQLIPERDQDSYKNQFGHVVLVGGNEQMGGAIQMAARGSVNAGAGLTTILSDKSNKTAIHTVLPEAMFMDWNLYFDTLVPHLNKATVIVIGPGFGLNPTRFDQYMMYLEETKESKIVVIDADALTQLAKDVDKYAKQLEKHQVILTPHLGEWQKLSQQQIADYDDRNIQHWVEKYDFHLVLKSHQTRIFIPQTDTILINTFGNPGMSIGGMGDTLAGILGGVTAQITHLSSAIPLAVGLHSLAADKIYETHYVVKPTEVSDYLPKLMNQLLD</sequence>
<keyword evidence="5 6" id="KW-0456">Lyase</keyword>
<dbReference type="Pfam" id="PF01256">
    <property type="entry name" value="Carb_kinase"/>
    <property type="match status" value="1"/>
</dbReference>
<dbReference type="PANTHER" id="PTHR12592">
    <property type="entry name" value="ATP-DEPENDENT (S)-NAD(P)H-HYDRATE DEHYDRATASE FAMILY MEMBER"/>
    <property type="match status" value="1"/>
</dbReference>
<keyword evidence="4 6" id="KW-0520">NAD</keyword>
<organism evidence="8 9">
    <name type="scientific">Aerococcus suis</name>
    <dbReference type="NCBI Taxonomy" id="371602"/>
    <lineage>
        <taxon>Bacteria</taxon>
        <taxon>Bacillati</taxon>
        <taxon>Bacillota</taxon>
        <taxon>Bacilli</taxon>
        <taxon>Lactobacillales</taxon>
        <taxon>Aerococcaceae</taxon>
        <taxon>Aerococcus</taxon>
    </lineage>
</organism>
<dbReference type="InterPro" id="IPR029056">
    <property type="entry name" value="Ribokinase-like"/>
</dbReference>
<feature type="binding site" evidence="6">
    <location>
        <begin position="193"/>
        <end position="197"/>
    </location>
    <ligand>
        <name>AMP</name>
        <dbReference type="ChEBI" id="CHEBI:456215"/>
    </ligand>
</feature>
<dbReference type="CDD" id="cd01171">
    <property type="entry name" value="YXKO-related"/>
    <property type="match status" value="1"/>
</dbReference>
<dbReference type="InterPro" id="IPR017953">
    <property type="entry name" value="Carbohydrate_kinase_pred_CS"/>
</dbReference>
<keyword evidence="3 6" id="KW-0521">NADP</keyword>
<feature type="binding site" evidence="6">
    <location>
        <position position="104"/>
    </location>
    <ligand>
        <name>(6S)-NADPHX</name>
        <dbReference type="ChEBI" id="CHEBI:64076"/>
    </ligand>
</feature>
<dbReference type="AlphaFoldDB" id="A0A1W1YCN5"/>
<feature type="binding site" evidence="6">
    <location>
        <position position="224"/>
    </location>
    <ligand>
        <name>(6S)-NADPHX</name>
        <dbReference type="ChEBI" id="CHEBI:64076"/>
    </ligand>
</feature>
<evidence type="ECO:0000256" key="6">
    <source>
        <dbReference type="HAMAP-Rule" id="MF_01965"/>
    </source>
</evidence>
<keyword evidence="9" id="KW-1185">Reference proteome</keyword>
<comment type="subunit">
    <text evidence="6">Homotetramer.</text>
</comment>
<evidence type="ECO:0000256" key="4">
    <source>
        <dbReference type="ARBA" id="ARBA00023027"/>
    </source>
</evidence>
<dbReference type="EMBL" id="FWXK01000002">
    <property type="protein sequence ID" value="SMC33528.1"/>
    <property type="molecule type" value="Genomic_DNA"/>
</dbReference>
<feature type="domain" description="YjeF C-terminal" evidence="7">
    <location>
        <begin position="7"/>
        <end position="281"/>
    </location>
</feature>
<dbReference type="PROSITE" id="PS01050">
    <property type="entry name" value="YJEF_C_2"/>
    <property type="match status" value="1"/>
</dbReference>
<keyword evidence="8" id="KW-0808">Transferase</keyword>
<dbReference type="OrthoDB" id="9806925at2"/>
<dbReference type="Gene3D" id="3.40.1190.20">
    <property type="match status" value="1"/>
</dbReference>
<name>A0A1W1YCN5_9LACT</name>
<dbReference type="SUPFAM" id="SSF53613">
    <property type="entry name" value="Ribokinase-like"/>
    <property type="match status" value="1"/>
</dbReference>
<keyword evidence="1 6" id="KW-0547">Nucleotide-binding</keyword>
<comment type="function">
    <text evidence="6">Catalyzes the dehydration of the S-form of NAD(P)HX at the expense of ADP, which is converted to AMP. Together with NAD(P)HX epimerase, which catalyzes the epimerization of the S- and R-forms, the enzyme allows the repair of both epimers of NAD(P)HX, a damaged form of NAD(P)H that is a result of enzymatic or heat-dependent hydration.</text>
</comment>
<dbReference type="GO" id="GO:0016301">
    <property type="term" value="F:kinase activity"/>
    <property type="evidence" value="ECO:0007669"/>
    <property type="project" value="UniProtKB-KW"/>
</dbReference>
<keyword evidence="8" id="KW-0418">Kinase</keyword>
<reference evidence="9" key="1">
    <citation type="submission" date="2017-04" db="EMBL/GenBank/DDBJ databases">
        <authorList>
            <person name="Varghese N."/>
            <person name="Submissions S."/>
        </authorList>
    </citation>
    <scope>NUCLEOTIDE SEQUENCE [LARGE SCALE GENOMIC DNA]</scope>
    <source>
        <strain evidence="9">DSM 21500</strain>
    </source>
</reference>
<comment type="catalytic activity">
    <reaction evidence="6">
        <text>(6S)-NADPHX + ADP = AMP + phosphate + NADPH + H(+)</text>
        <dbReference type="Rhea" id="RHEA:32235"/>
        <dbReference type="ChEBI" id="CHEBI:15378"/>
        <dbReference type="ChEBI" id="CHEBI:43474"/>
        <dbReference type="ChEBI" id="CHEBI:57783"/>
        <dbReference type="ChEBI" id="CHEBI:64076"/>
        <dbReference type="ChEBI" id="CHEBI:456215"/>
        <dbReference type="ChEBI" id="CHEBI:456216"/>
        <dbReference type="EC" id="4.2.1.136"/>
    </reaction>
</comment>
<dbReference type="GO" id="GO:0005524">
    <property type="term" value="F:ATP binding"/>
    <property type="evidence" value="ECO:0007669"/>
    <property type="project" value="UniProtKB-KW"/>
</dbReference>
<keyword evidence="2 6" id="KW-0067">ATP-binding</keyword>
<dbReference type="PROSITE" id="PS51383">
    <property type="entry name" value="YJEF_C_3"/>
    <property type="match status" value="1"/>
</dbReference>
<proteinExistence type="inferred from homology"/>
<dbReference type="HAMAP" id="MF_01965">
    <property type="entry name" value="NADHX_dehydratase"/>
    <property type="match status" value="1"/>
</dbReference>
<evidence type="ECO:0000256" key="3">
    <source>
        <dbReference type="ARBA" id="ARBA00022857"/>
    </source>
</evidence>
<dbReference type="GO" id="GO:0046496">
    <property type="term" value="P:nicotinamide nucleotide metabolic process"/>
    <property type="evidence" value="ECO:0007669"/>
    <property type="project" value="UniProtKB-UniRule"/>
</dbReference>
<dbReference type="NCBIfam" id="TIGR00196">
    <property type="entry name" value="yjeF_cterm"/>
    <property type="match status" value="1"/>
</dbReference>
<evidence type="ECO:0000256" key="1">
    <source>
        <dbReference type="ARBA" id="ARBA00022741"/>
    </source>
</evidence>